<dbReference type="EC" id="2.5.1.61" evidence="4"/>
<dbReference type="STRING" id="1280837.A0A316VIM8"/>
<feature type="domain" description="Porphobilinogen deaminase N-terminal" evidence="11">
    <location>
        <begin position="182"/>
        <end position="363"/>
    </location>
</feature>
<dbReference type="UniPathway" id="UPA00251">
    <property type="reaction ID" value="UER00319"/>
</dbReference>
<evidence type="ECO:0000256" key="8">
    <source>
        <dbReference type="ARBA" id="ARBA00030685"/>
    </source>
</evidence>
<keyword evidence="5" id="KW-0808">Transferase</keyword>
<dbReference type="InterPro" id="IPR022419">
    <property type="entry name" value="Porphobilin_deaminase_cofac_BS"/>
</dbReference>
<dbReference type="Gene3D" id="3.40.190.10">
    <property type="entry name" value="Periplasmic binding protein-like II"/>
    <property type="match status" value="2"/>
</dbReference>
<comment type="similarity">
    <text evidence="3">Belongs to the HMBS family.</text>
</comment>
<evidence type="ECO:0000256" key="1">
    <source>
        <dbReference type="ARBA" id="ARBA00001916"/>
    </source>
</evidence>
<keyword evidence="14" id="KW-1185">Reference proteome</keyword>
<dbReference type="Pfam" id="PF01379">
    <property type="entry name" value="Porphobil_deam"/>
    <property type="match status" value="1"/>
</dbReference>
<evidence type="ECO:0000256" key="3">
    <source>
        <dbReference type="ARBA" id="ARBA00005638"/>
    </source>
</evidence>
<dbReference type="PROSITE" id="PS00533">
    <property type="entry name" value="PORPHOBILINOGEN_DEAM"/>
    <property type="match status" value="1"/>
</dbReference>
<dbReference type="InterPro" id="IPR022418">
    <property type="entry name" value="Porphobilinogen_deaminase_C"/>
</dbReference>
<evidence type="ECO:0000313" key="13">
    <source>
        <dbReference type="EMBL" id="PWN37517.1"/>
    </source>
</evidence>
<evidence type="ECO:0000256" key="10">
    <source>
        <dbReference type="SAM" id="MobiDB-lite"/>
    </source>
</evidence>
<reference evidence="13 14" key="1">
    <citation type="journal article" date="2018" name="Mol. Biol. Evol.">
        <title>Broad Genomic Sampling Reveals a Smut Pathogenic Ancestry of the Fungal Clade Ustilaginomycotina.</title>
        <authorList>
            <person name="Kijpornyongpan T."/>
            <person name="Mondo S.J."/>
            <person name="Barry K."/>
            <person name="Sandor L."/>
            <person name="Lee J."/>
            <person name="Lipzen A."/>
            <person name="Pangilinan J."/>
            <person name="LaButti K."/>
            <person name="Hainaut M."/>
            <person name="Henrissat B."/>
            <person name="Grigoriev I.V."/>
            <person name="Spatafora J.W."/>
            <person name="Aime M.C."/>
        </authorList>
    </citation>
    <scope>NUCLEOTIDE SEQUENCE [LARGE SCALE GENOMIC DNA]</scope>
    <source>
        <strain evidence="13 14">MCA 3882</strain>
    </source>
</reference>
<evidence type="ECO:0000256" key="5">
    <source>
        <dbReference type="ARBA" id="ARBA00022679"/>
    </source>
</evidence>
<dbReference type="InterPro" id="IPR022417">
    <property type="entry name" value="Porphobilin_deaminase_N"/>
</dbReference>
<feature type="region of interest" description="Disordered" evidence="10">
    <location>
        <begin position="619"/>
        <end position="649"/>
    </location>
</feature>
<sequence length="665" mass="72766">MEGSATNHLPVSANLDHSNDGAQCPVAHAPDQPLPPGHPPTPFAAASTLKPPTGAKCVFFRTHEDLSQTPPISRSASIQLDDVKRLKDAQIRSTSDIDPNTTFVLASRNSQLALVQTSQVSAMLSAHFGKHSPAFAQTKERSKDVKKDDCQITPPLSPSPVYDQDLIAEHQKKAKQLGITSSLSFPYTSMSTGGDQNHTSPLYVIGGEGRAIWTKELEVALAAGAVDAIVHCLKDVPTTLPEGMMLGAILEREDPRDALIIKEGLPYKTLDELPPGSVIGTSSIRRVAQLRRRYPDLVFSDVRGNLITRLAKLDNPNGPYTALVLAAAGLIRLNMGSRITAFLSAPVMMHAVGQGSLTIEVRKPPPGASPLTNRDARILEMVKSIGCWRSTWRQEAERSLLQELEGGCSIPVGVESRFDDHDVVEGDRNEREAIRQVDIGNGDREAKRAPIKQNGHTIPASQFEQYPLGSQQSKEHQKSNDDQPPPLKRLATEKDVRNGKHDDLGGAIPPAQQYMPESSGSLEKLTPEDRASEPERPVHLTLTATVVSLDGSRHCEYSLRQEICSLQQARQLGIDVANELANKRGARVILDEVERHRKLAEEADDLRRKAEREKRIRAAQADLAAATAASTTEDGIESDEERENRLTYHNPHACYMNKKTIQLLA</sequence>
<dbReference type="SUPFAM" id="SSF53850">
    <property type="entry name" value="Periplasmic binding protein-like II"/>
    <property type="match status" value="1"/>
</dbReference>
<name>A0A316VIM8_9BASI</name>
<dbReference type="Proteomes" id="UP000245771">
    <property type="component" value="Unassembled WGS sequence"/>
</dbReference>
<dbReference type="Pfam" id="PF03900">
    <property type="entry name" value="Porphobil_deamC"/>
    <property type="match status" value="1"/>
</dbReference>
<evidence type="ECO:0000256" key="7">
    <source>
        <dbReference type="ARBA" id="ARBA00023244"/>
    </source>
</evidence>
<dbReference type="FunFam" id="3.40.190.10:FF:000005">
    <property type="entry name" value="Porphobilinogen deaminase"/>
    <property type="match status" value="1"/>
</dbReference>
<dbReference type="InParanoid" id="A0A316VIM8"/>
<dbReference type="EMBL" id="KZ819602">
    <property type="protein sequence ID" value="PWN37517.1"/>
    <property type="molecule type" value="Genomic_DNA"/>
</dbReference>
<feature type="compositionally biased region" description="Low complexity" evidence="10">
    <location>
        <begin position="619"/>
        <end position="632"/>
    </location>
</feature>
<organism evidence="13 14">
    <name type="scientific">Meira miltonrushii</name>
    <dbReference type="NCBI Taxonomy" id="1280837"/>
    <lineage>
        <taxon>Eukaryota</taxon>
        <taxon>Fungi</taxon>
        <taxon>Dikarya</taxon>
        <taxon>Basidiomycota</taxon>
        <taxon>Ustilaginomycotina</taxon>
        <taxon>Exobasidiomycetes</taxon>
        <taxon>Exobasidiales</taxon>
        <taxon>Brachybasidiaceae</taxon>
        <taxon>Meira</taxon>
    </lineage>
</organism>
<dbReference type="PANTHER" id="PTHR11557:SF0">
    <property type="entry name" value="PORPHOBILINOGEN DEAMINASE"/>
    <property type="match status" value="1"/>
</dbReference>
<keyword evidence="6" id="KW-0350">Heme biosynthesis</keyword>
<feature type="region of interest" description="Disordered" evidence="10">
    <location>
        <begin position="421"/>
        <end position="536"/>
    </location>
</feature>
<feature type="compositionally biased region" description="Pro residues" evidence="10">
    <location>
        <begin position="32"/>
        <end position="42"/>
    </location>
</feature>
<evidence type="ECO:0000313" key="14">
    <source>
        <dbReference type="Proteomes" id="UP000245771"/>
    </source>
</evidence>
<evidence type="ECO:0000259" key="12">
    <source>
        <dbReference type="Pfam" id="PF03900"/>
    </source>
</evidence>
<dbReference type="Gene3D" id="3.30.160.40">
    <property type="entry name" value="Porphobilinogen deaminase, C-terminal domain"/>
    <property type="match status" value="1"/>
</dbReference>
<feature type="compositionally biased region" description="Basic and acidic residues" evidence="10">
    <location>
        <begin position="525"/>
        <end position="536"/>
    </location>
</feature>
<dbReference type="PANTHER" id="PTHR11557">
    <property type="entry name" value="PORPHOBILINOGEN DEAMINASE"/>
    <property type="match status" value="1"/>
</dbReference>
<protein>
    <recommendedName>
        <fullName evidence="4">hydroxymethylbilane synthase</fullName>
        <ecNumber evidence="4">2.5.1.61</ecNumber>
    </recommendedName>
    <alternativeName>
        <fullName evidence="9">Hydroxymethylbilane synthase</fullName>
    </alternativeName>
    <alternativeName>
        <fullName evidence="8">Pre-uroporphyrinogen synthase</fullName>
    </alternativeName>
</protein>
<accession>A0A316VIM8</accession>
<gene>
    <name evidence="13" type="ORF">FA14DRAFT_170348</name>
</gene>
<dbReference type="OrthoDB" id="564646at2759"/>
<comment type="pathway">
    <text evidence="2">Porphyrin-containing compound metabolism; protoporphyrin-IX biosynthesis; coproporphyrinogen-III from 5-aminolevulinate: step 2/4.</text>
</comment>
<evidence type="ECO:0000256" key="9">
    <source>
        <dbReference type="ARBA" id="ARBA00033064"/>
    </source>
</evidence>
<feature type="domain" description="Porphobilinogen deaminase C-terminal" evidence="12">
    <location>
        <begin position="395"/>
        <end position="421"/>
    </location>
</feature>
<feature type="region of interest" description="Disordered" evidence="10">
    <location>
        <begin position="1"/>
        <end position="44"/>
    </location>
</feature>
<dbReference type="AlphaFoldDB" id="A0A316VIM8"/>
<evidence type="ECO:0000256" key="4">
    <source>
        <dbReference type="ARBA" id="ARBA00012655"/>
    </source>
</evidence>
<dbReference type="GeneID" id="37022056"/>
<dbReference type="GO" id="GO:0005737">
    <property type="term" value="C:cytoplasm"/>
    <property type="evidence" value="ECO:0007669"/>
    <property type="project" value="TreeGrafter"/>
</dbReference>
<dbReference type="GO" id="GO:0004418">
    <property type="term" value="F:hydroxymethylbilane synthase activity"/>
    <property type="evidence" value="ECO:0007669"/>
    <property type="project" value="UniProtKB-EC"/>
</dbReference>
<dbReference type="SUPFAM" id="SSF54782">
    <property type="entry name" value="Porphobilinogen deaminase (hydroxymethylbilane synthase), C-terminal domain"/>
    <property type="match status" value="1"/>
</dbReference>
<feature type="compositionally biased region" description="Basic and acidic residues" evidence="10">
    <location>
        <begin position="421"/>
        <end position="448"/>
    </location>
</feature>
<dbReference type="GO" id="GO:0006782">
    <property type="term" value="P:protoporphyrinogen IX biosynthetic process"/>
    <property type="evidence" value="ECO:0007669"/>
    <property type="project" value="UniProtKB-UniPathway"/>
</dbReference>
<dbReference type="InterPro" id="IPR000860">
    <property type="entry name" value="HemC"/>
</dbReference>
<dbReference type="NCBIfam" id="TIGR00212">
    <property type="entry name" value="hemC"/>
    <property type="match status" value="1"/>
</dbReference>
<feature type="compositionally biased region" description="Basic and acidic residues" evidence="10">
    <location>
        <begin position="490"/>
        <end position="504"/>
    </location>
</feature>
<feature type="compositionally biased region" description="Polar residues" evidence="10">
    <location>
        <begin position="454"/>
        <end position="472"/>
    </location>
</feature>
<evidence type="ECO:0000259" key="11">
    <source>
        <dbReference type="Pfam" id="PF01379"/>
    </source>
</evidence>
<evidence type="ECO:0000256" key="6">
    <source>
        <dbReference type="ARBA" id="ARBA00023133"/>
    </source>
</evidence>
<evidence type="ECO:0000256" key="2">
    <source>
        <dbReference type="ARBA" id="ARBA00004735"/>
    </source>
</evidence>
<dbReference type="InterPro" id="IPR036803">
    <property type="entry name" value="Porphobilinogen_deaminase_C_sf"/>
</dbReference>
<keyword evidence="7" id="KW-0627">Porphyrin biosynthesis</keyword>
<dbReference type="RefSeq" id="XP_025357819.1">
    <property type="nucleotide sequence ID" value="XM_025500275.1"/>
</dbReference>
<proteinExistence type="inferred from homology"/>
<dbReference type="PRINTS" id="PR00151">
    <property type="entry name" value="PORPHBDMNASE"/>
</dbReference>
<comment type="cofactor">
    <cofactor evidence="1">
        <name>dipyrromethane</name>
        <dbReference type="ChEBI" id="CHEBI:60342"/>
    </cofactor>
</comment>